<dbReference type="Pfam" id="PF26325">
    <property type="entry name" value="YhjD"/>
    <property type="match status" value="1"/>
</dbReference>
<evidence type="ECO:0000313" key="2">
    <source>
        <dbReference type="Proteomes" id="UP000553776"/>
    </source>
</evidence>
<keyword evidence="2" id="KW-1185">Reference proteome</keyword>
<evidence type="ECO:0000313" key="1">
    <source>
        <dbReference type="EMBL" id="MBB6694360.1"/>
    </source>
</evidence>
<name>A0A841U8T7_9BACL</name>
<accession>A0A841U8T7</accession>
<sequence>MIELDENTTNLIREHMHITLLLPKLVESIQELTESRHITLKDAAIMFNKALGRYYRTRLQDVKKELRTLGISTWIEDQGDMIYINVATRGAKERFGVKRRVADEEIQAMMEGFADKLERNPPEFPPYKVDMERPKWQKVY</sequence>
<dbReference type="AlphaFoldDB" id="A0A841U8T7"/>
<dbReference type="Proteomes" id="UP000553776">
    <property type="component" value="Unassembled WGS sequence"/>
</dbReference>
<dbReference type="RefSeq" id="WP_185138330.1">
    <property type="nucleotide sequence ID" value="NZ_JACJVR010000090.1"/>
</dbReference>
<gene>
    <name evidence="1" type="ORF">H7B90_23470</name>
</gene>
<dbReference type="EMBL" id="JACJVR010000090">
    <property type="protein sequence ID" value="MBB6694360.1"/>
    <property type="molecule type" value="Genomic_DNA"/>
</dbReference>
<protein>
    <submittedName>
        <fullName evidence="1">Uncharacterized protein</fullName>
    </submittedName>
</protein>
<organism evidence="1 2">
    <name type="scientific">Cohnella xylanilytica</name>
    <dbReference type="NCBI Taxonomy" id="557555"/>
    <lineage>
        <taxon>Bacteria</taxon>
        <taxon>Bacillati</taxon>
        <taxon>Bacillota</taxon>
        <taxon>Bacilli</taxon>
        <taxon>Bacillales</taxon>
        <taxon>Paenibacillaceae</taxon>
        <taxon>Cohnella</taxon>
    </lineage>
</organism>
<reference evidence="1 2" key="1">
    <citation type="submission" date="2020-08" db="EMBL/GenBank/DDBJ databases">
        <title>Cohnella phylogeny.</title>
        <authorList>
            <person name="Dunlap C."/>
        </authorList>
    </citation>
    <scope>NUCLEOTIDE SEQUENCE [LARGE SCALE GENOMIC DNA]</scope>
    <source>
        <strain evidence="1 2">DSM 25239</strain>
    </source>
</reference>
<comment type="caution">
    <text evidence="1">The sequence shown here is derived from an EMBL/GenBank/DDBJ whole genome shotgun (WGS) entry which is preliminary data.</text>
</comment>
<proteinExistence type="predicted"/>
<dbReference type="InterPro" id="IPR058600">
    <property type="entry name" value="YhjD-like"/>
</dbReference>